<protein>
    <submittedName>
        <fullName evidence="1">Uncharacterized protein</fullName>
    </submittedName>
</protein>
<reference evidence="1 2" key="1">
    <citation type="submission" date="2018-06" db="EMBL/GenBank/DDBJ databases">
        <title>Whole Genome Sequence of an efficient microsymbiont, Rhizobium tropici.</title>
        <authorList>
            <person name="Srinivasan R."/>
            <person name="Singh H.V."/>
            <person name="Srivastava R."/>
            <person name="Kumari B."/>
            <person name="Radhakrishna A."/>
        </authorList>
    </citation>
    <scope>NUCLEOTIDE SEQUENCE [LARGE SCALE GENOMIC DNA]</scope>
    <source>
        <strain evidence="1 2">IGFRI Rhizo-19</strain>
    </source>
</reference>
<organism evidence="1 2">
    <name type="scientific">Rhizobium tropici</name>
    <dbReference type="NCBI Taxonomy" id="398"/>
    <lineage>
        <taxon>Bacteria</taxon>
        <taxon>Pseudomonadati</taxon>
        <taxon>Pseudomonadota</taxon>
        <taxon>Alphaproteobacteria</taxon>
        <taxon>Hyphomicrobiales</taxon>
        <taxon>Rhizobiaceae</taxon>
        <taxon>Rhizobium/Agrobacterium group</taxon>
        <taxon>Rhizobium</taxon>
    </lineage>
</organism>
<accession>A0A329Y066</accession>
<dbReference type="EMBL" id="QMKK01000061">
    <property type="protein sequence ID" value="RAX37291.1"/>
    <property type="molecule type" value="Genomic_DNA"/>
</dbReference>
<sequence>MFDVSTFCGHQPAGDMHAFVIRQPSRAPSTRFDLAGSIAWPVFPCAVTMKILDSYKEPTTGISVPHRSYRRQWTDARQVRR</sequence>
<evidence type="ECO:0000313" key="2">
    <source>
        <dbReference type="Proteomes" id="UP000251205"/>
    </source>
</evidence>
<evidence type="ECO:0000313" key="1">
    <source>
        <dbReference type="EMBL" id="RAX37291.1"/>
    </source>
</evidence>
<gene>
    <name evidence="1" type="ORF">DQ393_31205</name>
</gene>
<proteinExistence type="predicted"/>
<dbReference type="Proteomes" id="UP000251205">
    <property type="component" value="Unassembled WGS sequence"/>
</dbReference>
<dbReference type="AlphaFoldDB" id="A0A329Y066"/>
<name>A0A329Y066_RHITR</name>
<comment type="caution">
    <text evidence="1">The sequence shown here is derived from an EMBL/GenBank/DDBJ whole genome shotgun (WGS) entry which is preliminary data.</text>
</comment>